<dbReference type="InterPro" id="IPR051533">
    <property type="entry name" value="WaaL-like"/>
</dbReference>
<feature type="transmembrane region" description="Helical" evidence="5">
    <location>
        <begin position="342"/>
        <end position="365"/>
    </location>
</feature>
<proteinExistence type="predicted"/>
<dbReference type="InterPro" id="IPR007016">
    <property type="entry name" value="O-antigen_ligase-rel_domated"/>
</dbReference>
<feature type="transmembrane region" description="Helical" evidence="5">
    <location>
        <begin position="94"/>
        <end position="115"/>
    </location>
</feature>
<evidence type="ECO:0000256" key="5">
    <source>
        <dbReference type="SAM" id="Phobius"/>
    </source>
</evidence>
<dbReference type="Proteomes" id="UP000316993">
    <property type="component" value="Unassembled WGS sequence"/>
</dbReference>
<keyword evidence="2 5" id="KW-0812">Transmembrane</keyword>
<keyword evidence="7" id="KW-0436">Ligase</keyword>
<name>A0A543KW32_9BURK</name>
<comment type="caution">
    <text evidence="7">The sequence shown here is derived from an EMBL/GenBank/DDBJ whole genome shotgun (WGS) entry which is preliminary data.</text>
</comment>
<feature type="domain" description="O-antigen ligase-related" evidence="6">
    <location>
        <begin position="164"/>
        <end position="319"/>
    </location>
</feature>
<feature type="transmembrane region" description="Helical" evidence="5">
    <location>
        <begin position="12"/>
        <end position="32"/>
    </location>
</feature>
<evidence type="ECO:0000313" key="7">
    <source>
        <dbReference type="EMBL" id="TQM99279.1"/>
    </source>
</evidence>
<evidence type="ECO:0000256" key="4">
    <source>
        <dbReference type="ARBA" id="ARBA00023136"/>
    </source>
</evidence>
<dbReference type="EMBL" id="VFPV01000004">
    <property type="protein sequence ID" value="TQM99279.1"/>
    <property type="molecule type" value="Genomic_DNA"/>
</dbReference>
<dbReference type="GO" id="GO:0016874">
    <property type="term" value="F:ligase activity"/>
    <property type="evidence" value="ECO:0007669"/>
    <property type="project" value="UniProtKB-KW"/>
</dbReference>
<sequence length="410" mass="45001">MVPGLALWVRSGYSWGAVVLLLCSLATAGVWLRRRPGRDAWLLFGSIVAMGTVWALDFDPAQGSWSNLDRPAKYLLALPCLLYVLAYPPRVRWLWAGIAVGACGAGLIGLYQALVLHLPRANGFTNAIQYGGLSLLLGLMCSVALLVLWDRWKPWQRAGWAVGILLGLDGSLLSESRGGWVVLPMALLLCVWLQGRSGQPRRAIVGAVLVVLGAVGLMAFKANEVRLRVDEARQEITQYESRGDAASSVGQRLAHWGLAWRMGLDRPWTGWGRYGYEAEKQRRVDAGETHPIVLQFSHAHNELLDIFAKRGIPGVVVLLVFYGVPLVLFWPTRRRVFPGAAGVLDTEGLCLRMIGVLLPVSYMGFGTTQVFLGHNSGTMFYLFMGMLVLAILQGRERLRLQTPGQAASLS</sequence>
<dbReference type="AlphaFoldDB" id="A0A543KW32"/>
<reference evidence="7 8" key="1">
    <citation type="submission" date="2019-06" db="EMBL/GenBank/DDBJ databases">
        <title>Genomic Encyclopedia of Archaeal and Bacterial Type Strains, Phase II (KMG-II): from individual species to whole genera.</title>
        <authorList>
            <person name="Goeker M."/>
        </authorList>
    </citation>
    <scope>NUCLEOTIDE SEQUENCE [LARGE SCALE GENOMIC DNA]</scope>
    <source>
        <strain evidence="7 8">DSM 7270</strain>
    </source>
</reference>
<feature type="transmembrane region" description="Helical" evidence="5">
    <location>
        <begin position="127"/>
        <end position="148"/>
    </location>
</feature>
<protein>
    <submittedName>
        <fullName evidence="7">O-antigen ligase</fullName>
    </submittedName>
</protein>
<evidence type="ECO:0000256" key="3">
    <source>
        <dbReference type="ARBA" id="ARBA00022989"/>
    </source>
</evidence>
<feature type="transmembrane region" description="Helical" evidence="5">
    <location>
        <begin position="311"/>
        <end position="330"/>
    </location>
</feature>
<evidence type="ECO:0000313" key="8">
    <source>
        <dbReference type="Proteomes" id="UP000316993"/>
    </source>
</evidence>
<organism evidence="7 8">
    <name type="scientific">Acidovorax temperans</name>
    <dbReference type="NCBI Taxonomy" id="80878"/>
    <lineage>
        <taxon>Bacteria</taxon>
        <taxon>Pseudomonadati</taxon>
        <taxon>Pseudomonadota</taxon>
        <taxon>Betaproteobacteria</taxon>
        <taxon>Burkholderiales</taxon>
        <taxon>Comamonadaceae</taxon>
        <taxon>Acidovorax</taxon>
    </lineage>
</organism>
<keyword evidence="4 5" id="KW-0472">Membrane</keyword>
<dbReference type="PANTHER" id="PTHR37422:SF23">
    <property type="entry name" value="TEICHURONIC ACID BIOSYNTHESIS PROTEIN TUAE"/>
    <property type="match status" value="1"/>
</dbReference>
<feature type="transmembrane region" description="Helical" evidence="5">
    <location>
        <begin position="71"/>
        <end position="87"/>
    </location>
</feature>
<dbReference type="Pfam" id="PF04932">
    <property type="entry name" value="Wzy_C"/>
    <property type="match status" value="1"/>
</dbReference>
<evidence type="ECO:0000256" key="2">
    <source>
        <dbReference type="ARBA" id="ARBA00022692"/>
    </source>
</evidence>
<feature type="transmembrane region" description="Helical" evidence="5">
    <location>
        <begin position="371"/>
        <end position="392"/>
    </location>
</feature>
<evidence type="ECO:0000256" key="1">
    <source>
        <dbReference type="ARBA" id="ARBA00004141"/>
    </source>
</evidence>
<dbReference type="PANTHER" id="PTHR37422">
    <property type="entry name" value="TEICHURONIC ACID BIOSYNTHESIS PROTEIN TUAE"/>
    <property type="match status" value="1"/>
</dbReference>
<feature type="transmembrane region" description="Helical" evidence="5">
    <location>
        <begin position="202"/>
        <end position="220"/>
    </location>
</feature>
<keyword evidence="3 5" id="KW-1133">Transmembrane helix</keyword>
<comment type="subcellular location">
    <subcellularLocation>
        <location evidence="1">Membrane</location>
        <topology evidence="1">Multi-pass membrane protein</topology>
    </subcellularLocation>
</comment>
<feature type="transmembrane region" description="Helical" evidence="5">
    <location>
        <begin position="39"/>
        <end position="56"/>
    </location>
</feature>
<gene>
    <name evidence="7" type="ORF">BDD18_3930</name>
</gene>
<evidence type="ECO:0000259" key="6">
    <source>
        <dbReference type="Pfam" id="PF04932"/>
    </source>
</evidence>
<accession>A0A543KW32</accession>
<dbReference type="GO" id="GO:0016020">
    <property type="term" value="C:membrane"/>
    <property type="evidence" value="ECO:0007669"/>
    <property type="project" value="UniProtKB-SubCell"/>
</dbReference>